<feature type="compositionally biased region" description="Polar residues" evidence="1">
    <location>
        <begin position="1"/>
        <end position="10"/>
    </location>
</feature>
<dbReference type="EMBL" id="CAJFCJ010000013">
    <property type="protein sequence ID" value="CAD5120945.1"/>
    <property type="molecule type" value="Genomic_DNA"/>
</dbReference>
<evidence type="ECO:0000313" key="3">
    <source>
        <dbReference type="Proteomes" id="UP000549394"/>
    </source>
</evidence>
<protein>
    <submittedName>
        <fullName evidence="2">Uncharacterized protein</fullName>
    </submittedName>
</protein>
<reference evidence="2 3" key="1">
    <citation type="submission" date="2020-08" db="EMBL/GenBank/DDBJ databases">
        <authorList>
            <person name="Hejnol A."/>
        </authorList>
    </citation>
    <scope>NUCLEOTIDE SEQUENCE [LARGE SCALE GENOMIC DNA]</scope>
</reference>
<proteinExistence type="predicted"/>
<dbReference type="Proteomes" id="UP000549394">
    <property type="component" value="Unassembled WGS sequence"/>
</dbReference>
<feature type="region of interest" description="Disordered" evidence="1">
    <location>
        <begin position="1"/>
        <end position="21"/>
    </location>
</feature>
<accession>A0A7I8W2G2</accession>
<keyword evidence="3" id="KW-1185">Reference proteome</keyword>
<organism evidence="2 3">
    <name type="scientific">Dimorphilus gyrociliatus</name>
    <dbReference type="NCBI Taxonomy" id="2664684"/>
    <lineage>
        <taxon>Eukaryota</taxon>
        <taxon>Metazoa</taxon>
        <taxon>Spiralia</taxon>
        <taxon>Lophotrochozoa</taxon>
        <taxon>Annelida</taxon>
        <taxon>Polychaeta</taxon>
        <taxon>Polychaeta incertae sedis</taxon>
        <taxon>Dinophilidae</taxon>
        <taxon>Dimorphilus</taxon>
    </lineage>
</organism>
<name>A0A7I8W2G2_9ANNE</name>
<evidence type="ECO:0000256" key="1">
    <source>
        <dbReference type="SAM" id="MobiDB-lite"/>
    </source>
</evidence>
<comment type="caution">
    <text evidence="2">The sequence shown here is derived from an EMBL/GenBank/DDBJ whole genome shotgun (WGS) entry which is preliminary data.</text>
</comment>
<evidence type="ECO:0000313" key="2">
    <source>
        <dbReference type="EMBL" id="CAD5120945.1"/>
    </source>
</evidence>
<gene>
    <name evidence="2" type="ORF">DGYR_LOCUS8952</name>
</gene>
<sequence length="129" mass="15436">MAQAPTNPTKRTYLRTNPRIPPRTRFYSQQLKVENAIRMLREAEERQNAERRREYRLEGTRKLRRKLRVKEYSKRQCQRKREANKANTEAGLDKFCKKMETVIEDKEVATDLLQSLRDVVAMLDKILVK</sequence>
<dbReference type="AlphaFoldDB" id="A0A7I8W2G2"/>